<evidence type="ECO:0000256" key="1">
    <source>
        <dbReference type="SAM" id="Phobius"/>
    </source>
</evidence>
<accession>A0A2X0LPS6</accession>
<feature type="transmembrane region" description="Helical" evidence="1">
    <location>
        <begin position="112"/>
        <end position="135"/>
    </location>
</feature>
<name>A0A2X0LPS6_9BASI</name>
<dbReference type="Proteomes" id="UP000249723">
    <property type="component" value="Unassembled WGS sequence"/>
</dbReference>
<evidence type="ECO:0000313" key="2">
    <source>
        <dbReference type="EMBL" id="SCZ93795.1"/>
    </source>
</evidence>
<reference evidence="3" key="1">
    <citation type="submission" date="2016-10" db="EMBL/GenBank/DDBJ databases">
        <authorList>
            <person name="Jeantristanb JTB J.-T."/>
            <person name="Ricardo R."/>
        </authorList>
    </citation>
    <scope>NUCLEOTIDE SEQUENCE [LARGE SCALE GENOMIC DNA]</scope>
</reference>
<dbReference type="PANTHER" id="PTHR40465">
    <property type="entry name" value="CHROMOSOME 1, WHOLE GENOME SHOTGUN SEQUENCE"/>
    <property type="match status" value="1"/>
</dbReference>
<dbReference type="EMBL" id="FMWP01000048">
    <property type="protein sequence ID" value="SCZ93795.1"/>
    <property type="molecule type" value="Genomic_DNA"/>
</dbReference>
<protein>
    <submittedName>
        <fullName evidence="2">BZ3500_MvSof-1268-A1-R1_Chr6-3g08889 protein</fullName>
    </submittedName>
</protein>
<evidence type="ECO:0000313" key="3">
    <source>
        <dbReference type="Proteomes" id="UP000249723"/>
    </source>
</evidence>
<dbReference type="AlphaFoldDB" id="A0A2X0LPS6"/>
<dbReference type="PANTHER" id="PTHR40465:SF1">
    <property type="entry name" value="DUF6534 DOMAIN-CONTAINING PROTEIN"/>
    <property type="match status" value="1"/>
</dbReference>
<feature type="transmembrane region" description="Helical" evidence="1">
    <location>
        <begin position="75"/>
        <end position="100"/>
    </location>
</feature>
<sequence>MAPIYVLIVGLIGACHTCFNVVGVYNNLVQNYDIPRNLRIIHWSYVLDPVTTPTPNPNLQTFCAYRIYILSKRSILLPLLVEFLTLVQLGVGCFTTGFAFEHAIWPVVEARVSWAVSTWLFMMAGTDPIITVTIVSARSTKVRFHGYEFDHRQRDLVHGHEQRYIYMKVPEGWTGGSQPGHALKLLKSI</sequence>
<keyword evidence="1" id="KW-1133">Transmembrane helix</keyword>
<gene>
    <name evidence="2" type="ORF">BZ3500_MVSOF-1268-A1-R1_CHR6-3G08889</name>
</gene>
<dbReference type="STRING" id="289078.A0A2X0LPS6"/>
<feature type="transmembrane region" description="Helical" evidence="1">
    <location>
        <begin position="6"/>
        <end position="29"/>
    </location>
</feature>
<keyword evidence="1" id="KW-0812">Transmembrane</keyword>
<keyword evidence="1" id="KW-0472">Membrane</keyword>
<organism evidence="2 3">
    <name type="scientific">Microbotryum saponariae</name>
    <dbReference type="NCBI Taxonomy" id="289078"/>
    <lineage>
        <taxon>Eukaryota</taxon>
        <taxon>Fungi</taxon>
        <taxon>Dikarya</taxon>
        <taxon>Basidiomycota</taxon>
        <taxon>Pucciniomycotina</taxon>
        <taxon>Microbotryomycetes</taxon>
        <taxon>Microbotryales</taxon>
        <taxon>Microbotryaceae</taxon>
        <taxon>Microbotryum</taxon>
    </lineage>
</organism>
<dbReference type="OrthoDB" id="2526919at2759"/>
<proteinExistence type="predicted"/>
<keyword evidence="3" id="KW-1185">Reference proteome</keyword>